<dbReference type="AlphaFoldDB" id="A0A4R2EIA2"/>
<evidence type="ECO:0000313" key="2">
    <source>
        <dbReference type="EMBL" id="TCN63889.1"/>
    </source>
</evidence>
<name>A0A4R2EIA2_9BACT</name>
<gene>
    <name evidence="2" type="ORF">CLV25_11444</name>
</gene>
<keyword evidence="3" id="KW-1185">Reference proteome</keyword>
<accession>A0A4R2EIA2</accession>
<sequence>MDSSSKRSATYDILRAEVFRLRGKLKSVQDYSEQNFNHLSKRLKVYFEEIQKIASDTAAIQSVVEGMGNTQGHLQQDTLRLKEYRSTLCSLFRTFQVIQRQCWKLKAELDAERNAFKALADGAALHCCGSDMAASPNVEVVELLEMQVAGIERLGSRLSSLLEPISQAVNALFFISKYFDLAETFVDGEKRSNSSLAALTIAVENDSRICLDSIGSLTTNIQMHDLVRQRIEHIDYIYETIIDELNGSGDADATNLIFLPIVPELARLHIAQLESAKEECLGAFFTIRDVLNTIDTRMADSLEAYVELTCLGMLHDADFNHRLERLMEHFIPSLLAHEQNYIQAVGGMQASFQRIKLGQLKARTSMVGYLNGLVQKQPNNSGFRILYDEAAAFISDMRTALLKLEMEVANISMLFTEAASQLEQVSATYGKSHKAFYNNSVYSTYAKKCGTKEHSPLLSGWAYDENTREVHGRYTEFFGAKISEVVNDLERLASRPRLLSASEESIKRGFKNIEKVYTMQSERDIHRQHYLGFKGNEPRIPSSATAEHAAGDDNLELF</sequence>
<protein>
    <submittedName>
        <fullName evidence="2">Uncharacterized protein</fullName>
    </submittedName>
</protein>
<dbReference type="OrthoDB" id="9816265at2"/>
<reference evidence="2 3" key="1">
    <citation type="submission" date="2019-03" db="EMBL/GenBank/DDBJ databases">
        <title>Genomic Encyclopedia of Archaeal and Bacterial Type Strains, Phase II (KMG-II): from individual species to whole genera.</title>
        <authorList>
            <person name="Goeker M."/>
        </authorList>
    </citation>
    <scope>NUCLEOTIDE SEQUENCE [LARGE SCALE GENOMIC DNA]</scope>
    <source>
        <strain evidence="2 3">RL-C</strain>
    </source>
</reference>
<dbReference type="Proteomes" id="UP000294830">
    <property type="component" value="Unassembled WGS sequence"/>
</dbReference>
<proteinExistence type="predicted"/>
<evidence type="ECO:0000256" key="1">
    <source>
        <dbReference type="SAM" id="MobiDB-lite"/>
    </source>
</evidence>
<comment type="caution">
    <text evidence="2">The sequence shown here is derived from an EMBL/GenBank/DDBJ whole genome shotgun (WGS) entry which is preliminary data.</text>
</comment>
<organism evidence="2 3">
    <name type="scientific">Acetobacteroides hydrogenigenes</name>
    <dbReference type="NCBI Taxonomy" id="979970"/>
    <lineage>
        <taxon>Bacteria</taxon>
        <taxon>Pseudomonadati</taxon>
        <taxon>Bacteroidota</taxon>
        <taxon>Bacteroidia</taxon>
        <taxon>Bacteroidales</taxon>
        <taxon>Rikenellaceae</taxon>
        <taxon>Acetobacteroides</taxon>
    </lineage>
</organism>
<dbReference type="RefSeq" id="WP_131840040.1">
    <property type="nucleotide sequence ID" value="NZ_SLWB01000014.1"/>
</dbReference>
<feature type="region of interest" description="Disordered" evidence="1">
    <location>
        <begin position="536"/>
        <end position="558"/>
    </location>
</feature>
<dbReference type="EMBL" id="SLWB01000014">
    <property type="protein sequence ID" value="TCN63889.1"/>
    <property type="molecule type" value="Genomic_DNA"/>
</dbReference>
<evidence type="ECO:0000313" key="3">
    <source>
        <dbReference type="Proteomes" id="UP000294830"/>
    </source>
</evidence>